<keyword evidence="3" id="KW-1185">Reference proteome</keyword>
<feature type="region of interest" description="Disordered" evidence="1">
    <location>
        <begin position="39"/>
        <end position="76"/>
    </location>
</feature>
<name>A0AAD8C0L9_BIOPF</name>
<organism evidence="2 3">
    <name type="scientific">Biomphalaria pfeifferi</name>
    <name type="common">Bloodfluke planorb</name>
    <name type="synonym">Freshwater snail</name>
    <dbReference type="NCBI Taxonomy" id="112525"/>
    <lineage>
        <taxon>Eukaryota</taxon>
        <taxon>Metazoa</taxon>
        <taxon>Spiralia</taxon>
        <taxon>Lophotrochozoa</taxon>
        <taxon>Mollusca</taxon>
        <taxon>Gastropoda</taxon>
        <taxon>Heterobranchia</taxon>
        <taxon>Euthyneura</taxon>
        <taxon>Panpulmonata</taxon>
        <taxon>Hygrophila</taxon>
        <taxon>Lymnaeoidea</taxon>
        <taxon>Planorbidae</taxon>
        <taxon>Biomphalaria</taxon>
    </lineage>
</organism>
<reference evidence="2" key="1">
    <citation type="journal article" date="2023" name="PLoS Negl. Trop. Dis.">
        <title>A genome sequence for Biomphalaria pfeifferi, the major vector snail for the human-infecting parasite Schistosoma mansoni.</title>
        <authorList>
            <person name="Bu L."/>
            <person name="Lu L."/>
            <person name="Laidemitt M.R."/>
            <person name="Zhang S.M."/>
            <person name="Mutuku M."/>
            <person name="Mkoji G."/>
            <person name="Steinauer M."/>
            <person name="Loker E.S."/>
        </authorList>
    </citation>
    <scope>NUCLEOTIDE SEQUENCE</scope>
    <source>
        <strain evidence="2">KasaAsao</strain>
    </source>
</reference>
<accession>A0AAD8C0L9</accession>
<reference evidence="2" key="2">
    <citation type="submission" date="2023-04" db="EMBL/GenBank/DDBJ databases">
        <authorList>
            <person name="Bu L."/>
            <person name="Lu L."/>
            <person name="Laidemitt M.R."/>
            <person name="Zhang S.M."/>
            <person name="Mutuku M."/>
            <person name="Mkoji G."/>
            <person name="Steinauer M."/>
            <person name="Loker E.S."/>
        </authorList>
    </citation>
    <scope>NUCLEOTIDE SEQUENCE</scope>
    <source>
        <strain evidence="2">KasaAsao</strain>
        <tissue evidence="2">Whole Snail</tissue>
    </source>
</reference>
<dbReference type="EMBL" id="JASAOG010000021">
    <property type="protein sequence ID" value="KAK0063532.1"/>
    <property type="molecule type" value="Genomic_DNA"/>
</dbReference>
<evidence type="ECO:0000256" key="1">
    <source>
        <dbReference type="SAM" id="MobiDB-lite"/>
    </source>
</evidence>
<sequence>MSDIGSVASDLNKAVRGAFKCFKCLQKTNKVKNEIVKEAKKQDKKEHKLEHGAEHVEHTSHSLQAEVEHGQEENME</sequence>
<proteinExistence type="predicted"/>
<dbReference type="Proteomes" id="UP001233172">
    <property type="component" value="Unassembled WGS sequence"/>
</dbReference>
<evidence type="ECO:0000313" key="2">
    <source>
        <dbReference type="EMBL" id="KAK0063532.1"/>
    </source>
</evidence>
<evidence type="ECO:0000313" key="3">
    <source>
        <dbReference type="Proteomes" id="UP001233172"/>
    </source>
</evidence>
<dbReference type="AlphaFoldDB" id="A0AAD8C0L9"/>
<comment type="caution">
    <text evidence="2">The sequence shown here is derived from an EMBL/GenBank/DDBJ whole genome shotgun (WGS) entry which is preliminary data.</text>
</comment>
<gene>
    <name evidence="2" type="ORF">Bpfe_007173</name>
</gene>
<protein>
    <submittedName>
        <fullName evidence="2">Uncharacterized protein</fullName>
    </submittedName>
</protein>